<dbReference type="PANTHER" id="PTHR22916:SF3">
    <property type="entry name" value="UDP-GLCNAC:BETAGAL BETA-1,3-N-ACETYLGLUCOSAMINYLTRANSFERASE-LIKE PROTEIN 1"/>
    <property type="match status" value="1"/>
</dbReference>
<evidence type="ECO:0000259" key="2">
    <source>
        <dbReference type="Pfam" id="PF00535"/>
    </source>
</evidence>
<accession>A0A3D9I735</accession>
<dbReference type="Pfam" id="PF00535">
    <property type="entry name" value="Glycos_transf_2"/>
    <property type="match status" value="1"/>
</dbReference>
<dbReference type="GO" id="GO:0016758">
    <property type="term" value="F:hexosyltransferase activity"/>
    <property type="evidence" value="ECO:0007669"/>
    <property type="project" value="UniProtKB-ARBA"/>
</dbReference>
<keyword evidence="4" id="KW-0489">Methyltransferase</keyword>
<dbReference type="Gene3D" id="3.90.550.10">
    <property type="entry name" value="Spore Coat Polysaccharide Biosynthesis Protein SpsA, Chain A"/>
    <property type="match status" value="1"/>
</dbReference>
<dbReference type="CDD" id="cd00761">
    <property type="entry name" value="Glyco_tranf_GTA_type"/>
    <property type="match status" value="1"/>
</dbReference>
<dbReference type="Gene3D" id="3.40.50.720">
    <property type="entry name" value="NAD(P)-binding Rossmann-like Domain"/>
    <property type="match status" value="1"/>
</dbReference>
<evidence type="ECO:0000313" key="4">
    <source>
        <dbReference type="EMBL" id="RED57578.1"/>
    </source>
</evidence>
<comment type="similarity">
    <text evidence="1">Belongs to the glycosyltransferase 2 family.</text>
</comment>
<proteinExistence type="inferred from homology"/>
<dbReference type="GO" id="GO:0008168">
    <property type="term" value="F:methyltransferase activity"/>
    <property type="evidence" value="ECO:0007669"/>
    <property type="project" value="UniProtKB-KW"/>
</dbReference>
<organism evidence="4 5">
    <name type="scientific">Cohnella lupini</name>
    <dbReference type="NCBI Taxonomy" id="1294267"/>
    <lineage>
        <taxon>Bacteria</taxon>
        <taxon>Bacillati</taxon>
        <taxon>Bacillota</taxon>
        <taxon>Bacilli</taxon>
        <taxon>Bacillales</taxon>
        <taxon>Paenibacillaceae</taxon>
        <taxon>Cohnella</taxon>
    </lineage>
</organism>
<feature type="domain" description="Glycosyltransferase 2-like" evidence="2">
    <location>
        <begin position="9"/>
        <end position="135"/>
    </location>
</feature>
<reference evidence="4 5" key="1">
    <citation type="submission" date="2018-07" db="EMBL/GenBank/DDBJ databases">
        <title>Genomic Encyclopedia of Type Strains, Phase III (KMG-III): the genomes of soil and plant-associated and newly described type strains.</title>
        <authorList>
            <person name="Whitman W."/>
        </authorList>
    </citation>
    <scope>NUCLEOTIDE SEQUENCE [LARGE SCALE GENOMIC DNA]</scope>
    <source>
        <strain evidence="4 5">CECT 8236</strain>
    </source>
</reference>
<dbReference type="Pfam" id="PF08484">
    <property type="entry name" value="Methyltransf_14"/>
    <property type="match status" value="1"/>
</dbReference>
<dbReference type="PANTHER" id="PTHR22916">
    <property type="entry name" value="GLYCOSYLTRANSFERASE"/>
    <property type="match status" value="1"/>
</dbReference>
<gene>
    <name evidence="4" type="ORF">DFP95_11051</name>
</gene>
<dbReference type="InterPro" id="IPR013691">
    <property type="entry name" value="MeTrfase_14"/>
</dbReference>
<evidence type="ECO:0000313" key="5">
    <source>
        <dbReference type="Proteomes" id="UP000256869"/>
    </source>
</evidence>
<protein>
    <submittedName>
        <fullName evidence="4">C-methyltransferase-like protein</fullName>
    </submittedName>
</protein>
<dbReference type="InterPro" id="IPR029044">
    <property type="entry name" value="Nucleotide-diphossugar_trans"/>
</dbReference>
<dbReference type="RefSeq" id="WP_115993875.1">
    <property type="nucleotide sequence ID" value="NZ_QRDY01000010.1"/>
</dbReference>
<dbReference type="EMBL" id="QRDY01000010">
    <property type="protein sequence ID" value="RED57578.1"/>
    <property type="molecule type" value="Genomic_DNA"/>
</dbReference>
<dbReference type="SUPFAM" id="SSF51735">
    <property type="entry name" value="NAD(P)-binding Rossmann-fold domains"/>
    <property type="match status" value="1"/>
</dbReference>
<dbReference type="InterPro" id="IPR036291">
    <property type="entry name" value="NAD(P)-bd_dom_sf"/>
</dbReference>
<comment type="caution">
    <text evidence="4">The sequence shown here is derived from an EMBL/GenBank/DDBJ whole genome shotgun (WGS) entry which is preliminary data.</text>
</comment>
<dbReference type="SUPFAM" id="SSF53448">
    <property type="entry name" value="Nucleotide-diphospho-sugar transferases"/>
    <property type="match status" value="1"/>
</dbReference>
<dbReference type="AlphaFoldDB" id="A0A3D9I735"/>
<evidence type="ECO:0000256" key="1">
    <source>
        <dbReference type="ARBA" id="ARBA00006739"/>
    </source>
</evidence>
<feature type="domain" description="C-methyltransferase" evidence="3">
    <location>
        <begin position="352"/>
        <end position="447"/>
    </location>
</feature>
<keyword evidence="4" id="KW-0808">Transferase</keyword>
<sequence>MSEVAPKFSILLPTRNRSFVVETAIQSVMNQSYVNWELIIVDNDVDDRTYQVVRKYIGGKVKYIRTGQMAMHANWQTGLNQATGEYITVLQDKAQYAPYALEVIEKHIRQHMDIRLFVWGFIFNEAQFSRYPEENIRTYRFTSGEVLQLFLNEEHSVINPVLPKMIFSCCHRSILVRCNQLNQDLFQPISPDYTSMYAQLSYFNELVCIETPLVHFNDEFSSGRMIRYKTEDSAVVRDFKELTLNGSIEGLYEGTSVNSDTQFNSILGDFYRIKSVFGGHLNQLEGNRMNVYREAVKQIFEMNALGVNTEVERKQIDEELAKQPKFVNQIVRDYEASLLVKHHAVQYEMASELVISILKFYLDSGKRVALWGAGATAKYFLSQLNSASVKVCYIVDSNADKYGSAICGVTIGAPELLNEEPVDLIFVSMASRWHEEVVAQIKSICEKVSILSPLNIEEFLGRYRLAHER</sequence>
<name>A0A3D9I735_9BACL</name>
<dbReference type="GO" id="GO:0032259">
    <property type="term" value="P:methylation"/>
    <property type="evidence" value="ECO:0007669"/>
    <property type="project" value="UniProtKB-KW"/>
</dbReference>
<evidence type="ECO:0000259" key="3">
    <source>
        <dbReference type="Pfam" id="PF08484"/>
    </source>
</evidence>
<dbReference type="Proteomes" id="UP000256869">
    <property type="component" value="Unassembled WGS sequence"/>
</dbReference>
<keyword evidence="5" id="KW-1185">Reference proteome</keyword>
<dbReference type="InterPro" id="IPR001173">
    <property type="entry name" value="Glyco_trans_2-like"/>
</dbReference>
<dbReference type="OrthoDB" id="9785185at2"/>